<evidence type="ECO:0008006" key="4">
    <source>
        <dbReference type="Google" id="ProtNLM"/>
    </source>
</evidence>
<protein>
    <recommendedName>
        <fullName evidence="4">Haloacid dehalogenase, type II</fullName>
    </recommendedName>
</protein>
<accession>K3ULW9</accession>
<dbReference type="Proteomes" id="UP000007978">
    <property type="component" value="Chromosome 2"/>
</dbReference>
<comment type="caution">
    <text evidence="2">The sequence shown here is derived from an EMBL/GenBank/DDBJ whole genome shotgun (WGS) entry which is preliminary data.</text>
</comment>
<evidence type="ECO:0000313" key="3">
    <source>
        <dbReference type="Proteomes" id="UP000007978"/>
    </source>
</evidence>
<dbReference type="Pfam" id="PF00702">
    <property type="entry name" value="Hydrolase"/>
    <property type="match status" value="1"/>
</dbReference>
<dbReference type="Gene3D" id="1.10.150.750">
    <property type="match status" value="1"/>
</dbReference>
<dbReference type="OrthoDB" id="444127at2759"/>
<dbReference type="SUPFAM" id="SSF56784">
    <property type="entry name" value="HAD-like"/>
    <property type="match status" value="1"/>
</dbReference>
<name>K3ULW9_FUSPC</name>
<dbReference type="EMBL" id="AFNW01000184">
    <property type="protein sequence ID" value="EKJ73121.1"/>
    <property type="molecule type" value="Genomic_DNA"/>
</dbReference>
<dbReference type="InterPro" id="IPR023214">
    <property type="entry name" value="HAD_sf"/>
</dbReference>
<sequence>MSYPYLTSFKALSFDVYGTLINQEPGMVRGLQPILSRLTDDSPYKTNPLSLMQRFSVFYRSLAANEPTLRFNIILQRSFKDLAEELGVDVSESDIEEIGNTPGTWEPFPDTIAGMQTLKKYYKLIAVTNMDNANAAATMKRLQPAEFDKVYTAEDIGNYKPAKANFDYLFDHVKSDLQINRDQGELLHVARSLIADHVPAKQLGLPSVWICRGGDKKGSYGTGGDYEALKKDVAFEWKFDNIADFAEEVERQFGEKSA</sequence>
<dbReference type="GeneID" id="20365352"/>
<organism evidence="2 3">
    <name type="scientific">Fusarium pseudograminearum (strain CS3096)</name>
    <name type="common">Wheat and barley crown-rot fungus</name>
    <dbReference type="NCBI Taxonomy" id="1028729"/>
    <lineage>
        <taxon>Eukaryota</taxon>
        <taxon>Fungi</taxon>
        <taxon>Dikarya</taxon>
        <taxon>Ascomycota</taxon>
        <taxon>Pezizomycotina</taxon>
        <taxon>Sordariomycetes</taxon>
        <taxon>Hypocreomycetidae</taxon>
        <taxon>Hypocreales</taxon>
        <taxon>Nectriaceae</taxon>
        <taxon>Fusarium</taxon>
    </lineage>
</organism>
<evidence type="ECO:0000313" key="2">
    <source>
        <dbReference type="EMBL" id="EKJ73121.1"/>
    </source>
</evidence>
<dbReference type="InterPro" id="IPR036412">
    <property type="entry name" value="HAD-like_sf"/>
</dbReference>
<dbReference type="PANTHER" id="PTHR43316:SF9">
    <property type="entry name" value="ACID DEHALOGENASE, PUTATIVE (AFU_ORTHOLOGUE AFUA_6G14460)-RELATED"/>
    <property type="match status" value="1"/>
</dbReference>
<dbReference type="Gene3D" id="3.40.50.1000">
    <property type="entry name" value="HAD superfamily/HAD-like"/>
    <property type="match status" value="1"/>
</dbReference>
<keyword evidence="3" id="KW-1185">Reference proteome</keyword>
<keyword evidence="1" id="KW-0378">Hydrolase</keyword>
<dbReference type="AlphaFoldDB" id="K3ULW9"/>
<gene>
    <name evidence="2" type="ORF">FPSE_06734</name>
</gene>
<dbReference type="PANTHER" id="PTHR43316">
    <property type="entry name" value="HYDROLASE, HALOACID DELAHOGENASE-RELATED"/>
    <property type="match status" value="1"/>
</dbReference>
<dbReference type="RefSeq" id="XP_009258127.1">
    <property type="nucleotide sequence ID" value="XM_009259852.1"/>
</dbReference>
<dbReference type="HOGENOM" id="CLU_045011_3_2_1"/>
<dbReference type="KEGG" id="fpu:FPSE_06734"/>
<dbReference type="eggNOG" id="ENOG502SJ1V">
    <property type="taxonomic scope" value="Eukaryota"/>
</dbReference>
<proteinExistence type="predicted"/>
<dbReference type="GO" id="GO:0016787">
    <property type="term" value="F:hydrolase activity"/>
    <property type="evidence" value="ECO:0007669"/>
    <property type="project" value="UniProtKB-KW"/>
</dbReference>
<dbReference type="InterPro" id="IPR051540">
    <property type="entry name" value="S-2-haloacid_dehalogenase"/>
</dbReference>
<reference evidence="2 3" key="1">
    <citation type="journal article" date="2012" name="PLoS Pathog.">
        <title>Comparative pathogenomics reveals horizontally acquired novel virulence genes in fungi infecting cereal hosts.</title>
        <authorList>
            <person name="Gardiner D.M."/>
            <person name="McDonald M.C."/>
            <person name="Covarelli L."/>
            <person name="Solomon P.S."/>
            <person name="Rusu A.G."/>
            <person name="Marshall M."/>
            <person name="Kazan K."/>
            <person name="Chakraborty S."/>
            <person name="McDonald B.A."/>
            <person name="Manners J.M."/>
        </authorList>
    </citation>
    <scope>NUCLEOTIDE SEQUENCE [LARGE SCALE GENOMIC DNA]</scope>
    <source>
        <strain evidence="2 3">CS3096</strain>
    </source>
</reference>
<evidence type="ECO:0000256" key="1">
    <source>
        <dbReference type="ARBA" id="ARBA00022801"/>
    </source>
</evidence>